<dbReference type="SUPFAM" id="SSF55031">
    <property type="entry name" value="Bacterial exopeptidase dimerisation domain"/>
    <property type="match status" value="1"/>
</dbReference>
<evidence type="ECO:0000256" key="6">
    <source>
        <dbReference type="ARBA" id="ARBA00023211"/>
    </source>
</evidence>
<feature type="binding site" evidence="7">
    <location>
        <position position="102"/>
    </location>
    <ligand>
        <name>Zn(2+)</name>
        <dbReference type="ChEBI" id="CHEBI:29105"/>
        <label>2</label>
    </ligand>
</feature>
<dbReference type="NCBIfam" id="NF006771">
    <property type="entry name" value="PRK09290.1-5"/>
    <property type="match status" value="1"/>
</dbReference>
<evidence type="ECO:0000313" key="10">
    <source>
        <dbReference type="EMBL" id="NOJ45261.1"/>
    </source>
</evidence>
<dbReference type="InterPro" id="IPR036264">
    <property type="entry name" value="Bact_exopeptidase_dim_dom"/>
</dbReference>
<keyword evidence="4 7" id="KW-0479">Metal-binding</keyword>
<dbReference type="AlphaFoldDB" id="A0A7Y4H0D1"/>
<dbReference type="RefSeq" id="WP_171708144.1">
    <property type="nucleotide sequence ID" value="NZ_JAAVLW010000001.1"/>
</dbReference>
<keyword evidence="6" id="KW-0464">Manganese</keyword>
<feature type="binding site" evidence="7">
    <location>
        <position position="137"/>
    </location>
    <ligand>
        <name>Zn(2+)</name>
        <dbReference type="ChEBI" id="CHEBI:29105"/>
        <label>2</label>
    </ligand>
</feature>
<feature type="binding site" evidence="7">
    <location>
        <position position="102"/>
    </location>
    <ligand>
        <name>Zn(2+)</name>
        <dbReference type="ChEBI" id="CHEBI:29105"/>
        <label>1</label>
    </ligand>
</feature>
<evidence type="ECO:0000256" key="2">
    <source>
        <dbReference type="ARBA" id="ARBA00006153"/>
    </source>
</evidence>
<evidence type="ECO:0000256" key="4">
    <source>
        <dbReference type="ARBA" id="ARBA00022723"/>
    </source>
</evidence>
<comment type="caution">
    <text evidence="10">The sequence shown here is derived from an EMBL/GenBank/DDBJ whole genome shotgun (WGS) entry which is preliminary data.</text>
</comment>
<keyword evidence="11" id="KW-1185">Reference proteome</keyword>
<dbReference type="CDD" id="cd03884">
    <property type="entry name" value="M20_bAS"/>
    <property type="match status" value="1"/>
</dbReference>
<evidence type="ECO:0000313" key="11">
    <source>
        <dbReference type="Proteomes" id="UP000528734"/>
    </source>
</evidence>
<dbReference type="Gene3D" id="3.30.70.360">
    <property type="match status" value="1"/>
</dbReference>
<dbReference type="PANTHER" id="PTHR32494">
    <property type="entry name" value="ALLANTOATE DEIMINASE-RELATED"/>
    <property type="match status" value="1"/>
</dbReference>
<dbReference type="PANTHER" id="PTHR32494:SF19">
    <property type="entry name" value="ALLANTOATE DEIMINASE-RELATED"/>
    <property type="match status" value="1"/>
</dbReference>
<evidence type="ECO:0000256" key="3">
    <source>
        <dbReference type="ARBA" id="ARBA00011738"/>
    </source>
</evidence>
<dbReference type="NCBIfam" id="NF006775">
    <property type="entry name" value="PRK09290.2-5"/>
    <property type="match status" value="1"/>
</dbReference>
<comment type="cofactor">
    <cofactor evidence="1">
        <name>Mn(2+)</name>
        <dbReference type="ChEBI" id="CHEBI:29035"/>
    </cofactor>
</comment>
<feature type="binding site" evidence="7">
    <location>
        <position position="393"/>
    </location>
    <ligand>
        <name>Zn(2+)</name>
        <dbReference type="ChEBI" id="CHEBI:29105"/>
        <label>2</label>
    </ligand>
</feature>
<dbReference type="Gene3D" id="3.40.630.10">
    <property type="entry name" value="Zn peptidases"/>
    <property type="match status" value="1"/>
</dbReference>
<keyword evidence="5 10" id="KW-0378">Hydrolase</keyword>
<feature type="binding site" evidence="8">
    <location>
        <position position="286"/>
    </location>
    <ligand>
        <name>allantoate</name>
        <dbReference type="ChEBI" id="CHEBI:17536"/>
    </ligand>
</feature>
<protein>
    <submittedName>
        <fullName evidence="10">Allantoate amidohydrolase</fullName>
    </submittedName>
</protein>
<proteinExistence type="inferred from homology"/>
<feature type="domain" description="Peptidase M20 dimerisation" evidence="9">
    <location>
        <begin position="221"/>
        <end position="323"/>
    </location>
</feature>
<comment type="similarity">
    <text evidence="2">Belongs to the peptidase M20 family.</text>
</comment>
<dbReference type="InterPro" id="IPR002933">
    <property type="entry name" value="Peptidase_M20"/>
</dbReference>
<evidence type="ECO:0000259" key="9">
    <source>
        <dbReference type="Pfam" id="PF07687"/>
    </source>
</evidence>
<evidence type="ECO:0000256" key="5">
    <source>
        <dbReference type="ARBA" id="ARBA00022801"/>
    </source>
</evidence>
<dbReference type="Pfam" id="PF07687">
    <property type="entry name" value="M20_dimer"/>
    <property type="match status" value="1"/>
</dbReference>
<feature type="binding site" evidence="7">
    <location>
        <position position="201"/>
    </location>
    <ligand>
        <name>Zn(2+)</name>
        <dbReference type="ChEBI" id="CHEBI:29105"/>
        <label>1</label>
    </ligand>
</feature>
<feature type="binding site" evidence="7">
    <location>
        <position position="91"/>
    </location>
    <ligand>
        <name>Zn(2+)</name>
        <dbReference type="ChEBI" id="CHEBI:29105"/>
        <label>1</label>
    </ligand>
</feature>
<dbReference type="InterPro" id="IPR010158">
    <property type="entry name" value="Amidase_Cbmase"/>
</dbReference>
<sequence>MNETQTASGEAARSRLGDEIVSRINQLATISETSEHLARIFLSPEHRTAADLLMSWMKDAGMAAHLDAIGNVCGRYEGDYPGLPCLMLGSHYDTVRDAGKWDGPLGVITAIACVADLNRRGLRLPFAIEVIGFADEEGVRFSSTLLGSRALAGTFDDSVLEARDANGLSMREAMVQFGLDPGQIGAAARKPGELHAYVELHIEQGPVLEQQNLPVGVVTAISGATRLAATLSGMAGHAGTVPMALRRDALAGAAECIVAVEQFCKADNAGLVGTVGVISALPGATNVIPGRASFTLDIRAPDDQHRTQAVAEIVQRIKAIAKRRELSLQIDVTHENRTVPCAPWLKAQVAEAVAGEGYGVFELPSGAGHDGMAMIDIADVAMLFVRCRGGISHNPAEHVELADADAGACVLLRFIENFKPRLPSS</sequence>
<reference evidence="10 11" key="1">
    <citation type="submission" date="2020-03" db="EMBL/GenBank/DDBJ databases">
        <title>Bradyrhizobium diversity isolated from nodules of Muelleranthus trifoliolatus.</title>
        <authorList>
            <person name="Klepa M."/>
            <person name="Helene L."/>
            <person name="Hungria M."/>
        </authorList>
    </citation>
    <scope>NUCLEOTIDE SEQUENCE [LARGE SCALE GENOMIC DNA]</scope>
    <source>
        <strain evidence="10 11">WSM 1744</strain>
    </source>
</reference>
<dbReference type="PIRSF" id="PIRSF001235">
    <property type="entry name" value="Amidase_carbamoylase"/>
    <property type="match status" value="1"/>
</dbReference>
<dbReference type="GO" id="GO:0016813">
    <property type="term" value="F:hydrolase activity, acting on carbon-nitrogen (but not peptide) bonds, in linear amidines"/>
    <property type="evidence" value="ECO:0007669"/>
    <property type="project" value="InterPro"/>
</dbReference>
<comment type="cofactor">
    <cofactor evidence="7">
        <name>Zn(2+)</name>
        <dbReference type="ChEBI" id="CHEBI:29105"/>
    </cofactor>
    <text evidence="7">Binds 2 Zn(2+) ions per subunit.</text>
</comment>
<evidence type="ECO:0000256" key="1">
    <source>
        <dbReference type="ARBA" id="ARBA00001936"/>
    </source>
</evidence>
<dbReference type="InterPro" id="IPR011650">
    <property type="entry name" value="Peptidase_M20_dimer"/>
</dbReference>
<dbReference type="NCBIfam" id="TIGR01879">
    <property type="entry name" value="hydantase"/>
    <property type="match status" value="1"/>
</dbReference>
<gene>
    <name evidence="10" type="ORF">HCN50_03175</name>
</gene>
<keyword evidence="7" id="KW-0862">Zinc</keyword>
<dbReference type="SUPFAM" id="SSF53187">
    <property type="entry name" value="Zn-dependent exopeptidases"/>
    <property type="match status" value="1"/>
</dbReference>
<dbReference type="Pfam" id="PF01546">
    <property type="entry name" value="Peptidase_M20"/>
    <property type="match status" value="1"/>
</dbReference>
<feature type="binding site" evidence="8">
    <location>
        <position position="299"/>
    </location>
    <ligand>
        <name>allantoate</name>
        <dbReference type="ChEBI" id="CHEBI:17536"/>
    </ligand>
</feature>
<dbReference type="GO" id="GO:0046872">
    <property type="term" value="F:metal ion binding"/>
    <property type="evidence" value="ECO:0007669"/>
    <property type="project" value="UniProtKB-KW"/>
</dbReference>
<name>A0A7Y4H0D1_9BRAD</name>
<evidence type="ECO:0000256" key="8">
    <source>
        <dbReference type="PIRSR" id="PIRSR001235-2"/>
    </source>
</evidence>
<comment type="subunit">
    <text evidence="3">Homodimer.</text>
</comment>
<dbReference type="EMBL" id="JAAVLW010000001">
    <property type="protein sequence ID" value="NOJ45261.1"/>
    <property type="molecule type" value="Genomic_DNA"/>
</dbReference>
<evidence type="ECO:0000256" key="7">
    <source>
        <dbReference type="PIRSR" id="PIRSR001235-1"/>
    </source>
</evidence>
<accession>A0A7Y4H0D1</accession>
<organism evidence="10 11">
    <name type="scientific">Bradyrhizobium archetypum</name>
    <dbReference type="NCBI Taxonomy" id="2721160"/>
    <lineage>
        <taxon>Bacteria</taxon>
        <taxon>Pseudomonadati</taxon>
        <taxon>Pseudomonadota</taxon>
        <taxon>Alphaproteobacteria</taxon>
        <taxon>Hyphomicrobiales</taxon>
        <taxon>Nitrobacteraceae</taxon>
        <taxon>Bradyrhizobium</taxon>
    </lineage>
</organism>
<feature type="binding site" evidence="8">
    <location>
        <position position="226"/>
    </location>
    <ligand>
        <name>allantoate</name>
        <dbReference type="ChEBI" id="CHEBI:17536"/>
    </ligand>
</feature>
<dbReference type="Proteomes" id="UP000528734">
    <property type="component" value="Unassembled WGS sequence"/>
</dbReference>